<keyword evidence="2" id="KW-0804">Transcription</keyword>
<reference evidence="5 6" key="1">
    <citation type="submission" date="2019-05" db="EMBL/GenBank/DDBJ databases">
        <authorList>
            <consortium name="Pathogen Informatics"/>
        </authorList>
    </citation>
    <scope>NUCLEOTIDE SEQUENCE [LARGE SCALE GENOMIC DNA]</scope>
    <source>
        <strain evidence="5 6">NCTC11429</strain>
    </source>
</reference>
<dbReference type="InterPro" id="IPR052158">
    <property type="entry name" value="INH-QAR"/>
</dbReference>
<gene>
    <name evidence="5" type="primary">rhaS_17</name>
    <name evidence="4" type="ORF">ABTW24_19175</name>
    <name evidence="5" type="ORF">NCTC11429_03705</name>
</gene>
<feature type="domain" description="HTH araC/xylS-type" evidence="3">
    <location>
        <begin position="235"/>
        <end position="333"/>
    </location>
</feature>
<dbReference type="PANTHER" id="PTHR43130">
    <property type="entry name" value="ARAC-FAMILY TRANSCRIPTIONAL REGULATOR"/>
    <property type="match status" value="1"/>
</dbReference>
<dbReference type="CDD" id="cd03137">
    <property type="entry name" value="GATase1_AraC_1"/>
    <property type="match status" value="1"/>
</dbReference>
<dbReference type="SMART" id="SM00342">
    <property type="entry name" value="HTH_ARAC"/>
    <property type="match status" value="1"/>
</dbReference>
<dbReference type="Gene3D" id="1.10.10.60">
    <property type="entry name" value="Homeodomain-like"/>
    <property type="match status" value="1"/>
</dbReference>
<dbReference type="InterPro" id="IPR009057">
    <property type="entry name" value="Homeodomain-like_sf"/>
</dbReference>
<proteinExistence type="predicted"/>
<dbReference type="InterPro" id="IPR018060">
    <property type="entry name" value="HTH_AraC"/>
</dbReference>
<keyword evidence="7" id="KW-1185">Reference proteome</keyword>
<dbReference type="Pfam" id="PF01965">
    <property type="entry name" value="DJ-1_PfpI"/>
    <property type="match status" value="1"/>
</dbReference>
<dbReference type="Pfam" id="PF12833">
    <property type="entry name" value="HTH_18"/>
    <property type="match status" value="1"/>
</dbReference>
<dbReference type="InterPro" id="IPR029062">
    <property type="entry name" value="Class_I_gatase-like"/>
</dbReference>
<evidence type="ECO:0000313" key="5">
    <source>
        <dbReference type="EMBL" id="VTR48477.1"/>
    </source>
</evidence>
<dbReference type="RefSeq" id="WP_051607202.1">
    <property type="nucleotide sequence ID" value="NZ_CP158797.1"/>
</dbReference>
<dbReference type="Gene3D" id="3.40.50.880">
    <property type="match status" value="1"/>
</dbReference>
<accession>A0A4U9VQ86</accession>
<protein>
    <submittedName>
        <fullName evidence="4">Helix-turn-helix domain-containing protein</fullName>
    </submittedName>
    <submittedName>
        <fullName evidence="5">L-rhamnose operon regulatory protein rhaS</fullName>
    </submittedName>
</protein>
<dbReference type="GO" id="GO:0003700">
    <property type="term" value="F:DNA-binding transcription factor activity"/>
    <property type="evidence" value="ECO:0007669"/>
    <property type="project" value="InterPro"/>
</dbReference>
<evidence type="ECO:0000259" key="3">
    <source>
        <dbReference type="PROSITE" id="PS01124"/>
    </source>
</evidence>
<dbReference type="STRING" id="1123265.GCA_000686625_04689"/>
<dbReference type="PROSITE" id="PS01124">
    <property type="entry name" value="HTH_ARAC_FAMILY_2"/>
    <property type="match status" value="1"/>
</dbReference>
<reference evidence="4 7" key="2">
    <citation type="submission" date="2024-06" db="EMBL/GenBank/DDBJ databases">
        <title>Soil Sphingobacterium thalpophilum.</title>
        <authorList>
            <person name="Yang J."/>
            <person name="Li J."/>
        </authorList>
    </citation>
    <scope>NUCLEOTIDE SEQUENCE [LARGE SCALE GENOMIC DNA]</scope>
    <source>
        <strain evidence="4 7">22g91tb</strain>
    </source>
</reference>
<dbReference type="InterPro" id="IPR002818">
    <property type="entry name" value="DJ-1/PfpI"/>
</dbReference>
<sequence>MSDKRLNSTVNPLQKKVVIVPMSGATLLHFSGPVDVFTNANRCLSLLGSAPGYEVILASPTSDRRIPTLAGAQLSCTYSVQDILSPIDILIIAGNDFNSLSRAQYADLCKWISALHEKGDNRIASVCGGAFVLAEAGLLNGKKATTHWQLRERLKKEYPLVEVNTDPFYTGDGRIYTSGGVSSGIDLALALVEEDYGKDLAIQVARRLVFYLSRSGSQSQFGNLLPQYESTNVAYKITEWLKGNLSGAIDVTKMAEYLNMSPRNLNRVFNREIGLPPSKFMEKLRVEMARKYLEDTDMPIENIADKCGLSNLVTMRRIFLRHLKVTPSDYRRAFRTSLHAAPSSI</sequence>
<dbReference type="EMBL" id="LR590484">
    <property type="protein sequence ID" value="VTR48477.1"/>
    <property type="molecule type" value="Genomic_DNA"/>
</dbReference>
<name>A0A4U9VQ86_9SPHI</name>
<dbReference type="Proteomes" id="UP001566204">
    <property type="component" value="Unassembled WGS sequence"/>
</dbReference>
<evidence type="ECO:0000313" key="7">
    <source>
        <dbReference type="Proteomes" id="UP001566204"/>
    </source>
</evidence>
<dbReference type="KEGG" id="stha:NCTC11429_03705"/>
<dbReference type="GeneID" id="78464359"/>
<dbReference type="PANTHER" id="PTHR43130:SF3">
    <property type="entry name" value="HTH-TYPE TRANSCRIPTIONAL REGULATOR RV1931C"/>
    <property type="match status" value="1"/>
</dbReference>
<organism evidence="5 6">
    <name type="scientific">Sphingobacterium thalpophilum</name>
    <dbReference type="NCBI Taxonomy" id="259"/>
    <lineage>
        <taxon>Bacteria</taxon>
        <taxon>Pseudomonadati</taxon>
        <taxon>Bacteroidota</taxon>
        <taxon>Sphingobacteriia</taxon>
        <taxon>Sphingobacteriales</taxon>
        <taxon>Sphingobacteriaceae</taxon>
        <taxon>Sphingobacterium</taxon>
    </lineage>
</organism>
<evidence type="ECO:0000313" key="4">
    <source>
        <dbReference type="EMBL" id="MEZ0453721.1"/>
    </source>
</evidence>
<evidence type="ECO:0000256" key="2">
    <source>
        <dbReference type="ARBA" id="ARBA00023163"/>
    </source>
</evidence>
<dbReference type="AlphaFoldDB" id="A0A4U9VQ86"/>
<evidence type="ECO:0000256" key="1">
    <source>
        <dbReference type="ARBA" id="ARBA00023015"/>
    </source>
</evidence>
<dbReference type="GO" id="GO:0043565">
    <property type="term" value="F:sequence-specific DNA binding"/>
    <property type="evidence" value="ECO:0007669"/>
    <property type="project" value="InterPro"/>
</dbReference>
<dbReference type="SUPFAM" id="SSF52317">
    <property type="entry name" value="Class I glutamine amidotransferase-like"/>
    <property type="match status" value="1"/>
</dbReference>
<dbReference type="SUPFAM" id="SSF46689">
    <property type="entry name" value="Homeodomain-like"/>
    <property type="match status" value="2"/>
</dbReference>
<dbReference type="Proteomes" id="UP000308196">
    <property type="component" value="Chromosome"/>
</dbReference>
<keyword evidence="1" id="KW-0805">Transcription regulation</keyword>
<evidence type="ECO:0000313" key="6">
    <source>
        <dbReference type="Proteomes" id="UP000308196"/>
    </source>
</evidence>
<dbReference type="EMBL" id="JBEOQB010000005">
    <property type="protein sequence ID" value="MEZ0453721.1"/>
    <property type="molecule type" value="Genomic_DNA"/>
</dbReference>